<dbReference type="EMBL" id="CABFNB010000103">
    <property type="protein sequence ID" value="VTZ62297.1"/>
    <property type="molecule type" value="Genomic_DNA"/>
</dbReference>
<name>A0A508WXW9_9HYPH</name>
<accession>A0A508WXW9</accession>
<organism evidence="1">
    <name type="scientific">Sinorhizobium medicae</name>
    <dbReference type="NCBI Taxonomy" id="110321"/>
    <lineage>
        <taxon>Bacteria</taxon>
        <taxon>Pseudomonadati</taxon>
        <taxon>Pseudomonadota</taxon>
        <taxon>Alphaproteobacteria</taxon>
        <taxon>Hyphomicrobiales</taxon>
        <taxon>Rhizobiaceae</taxon>
        <taxon>Sinorhizobium/Ensifer group</taxon>
        <taxon>Sinorhizobium</taxon>
    </lineage>
</organism>
<evidence type="ECO:0000313" key="1">
    <source>
        <dbReference type="EMBL" id="VTZ62297.1"/>
    </source>
</evidence>
<reference evidence="1" key="1">
    <citation type="submission" date="2019-06" db="EMBL/GenBank/DDBJ databases">
        <authorList>
            <person name="Le Quere A."/>
            <person name="Colella S."/>
        </authorList>
    </citation>
    <scope>NUCLEOTIDE SEQUENCE</scope>
    <source>
        <strain evidence="1">EmedicaeMD41</strain>
    </source>
</reference>
<dbReference type="AlphaFoldDB" id="A0A508WXW9"/>
<protein>
    <submittedName>
        <fullName evidence="1">Uncharacterized protein</fullName>
    </submittedName>
</protein>
<proteinExistence type="predicted"/>
<gene>
    <name evidence="1" type="ORF">EMEDMD4_370161</name>
</gene>
<sequence length="90" mass="10784">MILADTSIAFRRLHYISLFLGKLERVRRFERPTPTLASNKLNYSRFARAFSEVYWSAVECLFCRAWRCQRTLNRAAISWTVQEYDQMAKR</sequence>
<dbReference type="Proteomes" id="UP000507954">
    <property type="component" value="Unassembled WGS sequence"/>
</dbReference>